<dbReference type="Proteomes" id="UP000198284">
    <property type="component" value="Unassembled WGS sequence"/>
</dbReference>
<dbReference type="AlphaFoldDB" id="A0A239I496"/>
<dbReference type="GO" id="GO:0016301">
    <property type="term" value="F:kinase activity"/>
    <property type="evidence" value="ECO:0007669"/>
    <property type="project" value="UniProtKB-KW"/>
</dbReference>
<accession>A0A239I496</accession>
<keyword evidence="2" id="KW-0808">Transferase</keyword>
<dbReference type="Gene3D" id="3.30.565.10">
    <property type="entry name" value="Histidine kinase-like ATPase, C-terminal domain"/>
    <property type="match status" value="1"/>
</dbReference>
<dbReference type="InterPro" id="IPR036457">
    <property type="entry name" value="PPM-type-like_dom_sf"/>
</dbReference>
<keyword evidence="3" id="KW-1185">Reference proteome</keyword>
<name>A0A239I496_9BURK</name>
<gene>
    <name evidence="2" type="ORF">SAMN06265795_108111</name>
</gene>
<evidence type="ECO:0000313" key="2">
    <source>
        <dbReference type="EMBL" id="SNS88311.1"/>
    </source>
</evidence>
<dbReference type="PANTHER" id="PTHR35801">
    <property type="entry name" value="PHOSPHOSERINE PHOSPHATASE RSBX"/>
    <property type="match status" value="1"/>
</dbReference>
<dbReference type="SUPFAM" id="SSF55874">
    <property type="entry name" value="ATPase domain of HSP90 chaperone/DNA topoisomerase II/histidine kinase"/>
    <property type="match status" value="1"/>
</dbReference>
<dbReference type="SUPFAM" id="SSF81606">
    <property type="entry name" value="PP2C-like"/>
    <property type="match status" value="1"/>
</dbReference>
<organism evidence="2 3">
    <name type="scientific">Noviherbaspirillum humi</name>
    <dbReference type="NCBI Taxonomy" id="1688639"/>
    <lineage>
        <taxon>Bacteria</taxon>
        <taxon>Pseudomonadati</taxon>
        <taxon>Pseudomonadota</taxon>
        <taxon>Betaproteobacteria</taxon>
        <taxon>Burkholderiales</taxon>
        <taxon>Oxalobacteraceae</taxon>
        <taxon>Noviherbaspirillum</taxon>
    </lineage>
</organism>
<feature type="domain" description="PPM-type phosphatase" evidence="1">
    <location>
        <begin position="148"/>
        <end position="338"/>
    </location>
</feature>
<keyword evidence="2" id="KW-0418">Kinase</keyword>
<protein>
    <submittedName>
        <fullName evidence="2">Anti-sigma regulatory factor (Ser/Thr protein kinase)</fullName>
    </submittedName>
</protein>
<proteinExistence type="predicted"/>
<dbReference type="Pfam" id="PF07228">
    <property type="entry name" value="SpoIIE"/>
    <property type="match status" value="1"/>
</dbReference>
<evidence type="ECO:0000259" key="1">
    <source>
        <dbReference type="SMART" id="SM00331"/>
    </source>
</evidence>
<dbReference type="EMBL" id="FZOT01000008">
    <property type="protein sequence ID" value="SNS88311.1"/>
    <property type="molecule type" value="Genomic_DNA"/>
</dbReference>
<evidence type="ECO:0000313" key="3">
    <source>
        <dbReference type="Proteomes" id="UP000198284"/>
    </source>
</evidence>
<dbReference type="InterPro" id="IPR003594">
    <property type="entry name" value="HATPase_dom"/>
</dbReference>
<dbReference type="CDD" id="cd16934">
    <property type="entry name" value="HATPase_RsbT-like"/>
    <property type="match status" value="1"/>
</dbReference>
<dbReference type="InterPro" id="IPR036890">
    <property type="entry name" value="HATPase_C_sf"/>
</dbReference>
<dbReference type="Gene3D" id="3.60.40.10">
    <property type="entry name" value="PPM-type phosphatase domain"/>
    <property type="match status" value="1"/>
</dbReference>
<sequence>METILSPSSRQRLVRIEESSAVAAARREATDLAAELGFDDIAAGEVALVVTEAATNILKHAGRGQILIRPLRSGSDGGIEVLAIDAGPGMRNVSFSMQDGTSTAGSYGVGLGAMRRLADEFDLYTQPDKGTVILMTVWPKGALPPAPLLHVGAVCVPIPGEVACGDAWAIAAEPNAAAVMVADGLGHGEHAAAAAGAATSMFADAPGLPPAASMQDVHGALRATRGAAVAIARIDMMAEQIVFAGVGNIAASVLDGRDRRQLVSHNGIVGSNMRKVQEFTAPWHDGCLLLMHSDGLGSRWDIDQYPGLAACHPAIIAGVLYRDFCRGRDDVTVLAVREGGRR</sequence>
<dbReference type="PANTHER" id="PTHR35801:SF1">
    <property type="entry name" value="PHOSPHOSERINE PHOSPHATASE RSBX"/>
    <property type="match status" value="1"/>
</dbReference>
<dbReference type="OrthoDB" id="479131at2"/>
<dbReference type="InterPro" id="IPR001932">
    <property type="entry name" value="PPM-type_phosphatase-like_dom"/>
</dbReference>
<dbReference type="InterPro" id="IPR039248">
    <property type="entry name" value="Ptase_RsbX"/>
</dbReference>
<reference evidence="2 3" key="1">
    <citation type="submission" date="2017-06" db="EMBL/GenBank/DDBJ databases">
        <authorList>
            <person name="Kim H.J."/>
            <person name="Triplett B.A."/>
        </authorList>
    </citation>
    <scope>NUCLEOTIDE SEQUENCE [LARGE SCALE GENOMIC DNA]</scope>
    <source>
        <strain evidence="2 3">U15</strain>
    </source>
</reference>
<dbReference type="SMART" id="SM00331">
    <property type="entry name" value="PP2C_SIG"/>
    <property type="match status" value="1"/>
</dbReference>
<dbReference type="RefSeq" id="WP_089399882.1">
    <property type="nucleotide sequence ID" value="NZ_FZOT01000008.1"/>
</dbReference>
<dbReference type="Pfam" id="PF13581">
    <property type="entry name" value="HATPase_c_2"/>
    <property type="match status" value="1"/>
</dbReference>